<comment type="caution">
    <text evidence="3">The sequence shown here is derived from an EMBL/GenBank/DDBJ whole genome shotgun (WGS) entry which is preliminary data.</text>
</comment>
<proteinExistence type="predicted"/>
<keyword evidence="4" id="KW-1185">Reference proteome</keyword>
<sequence length="123" mass="13042">MNTGTIAALTAMAAIIGAWGAAYGQSSQKPQSNQEKYTIQGGSLTGIGNRSAENDYSRFFSDINSGGTARTNVQVAPTGIIPLSDRVELRQNERFNPNNVIIPQGGNEPFDSGNAVEVQVTPR</sequence>
<accession>A0A139XFS8</accession>
<evidence type="ECO:0000313" key="3">
    <source>
        <dbReference type="EMBL" id="KYC43531.1"/>
    </source>
</evidence>
<name>A0A139XFS8_9CYAN</name>
<keyword evidence="2" id="KW-0732">Signal</keyword>
<gene>
    <name evidence="3" type="ORF">WA1_10745</name>
</gene>
<dbReference type="RefSeq" id="WP_017744012.1">
    <property type="nucleotide sequence ID" value="NZ_KQ976354.1"/>
</dbReference>
<feature type="signal peptide" evidence="2">
    <location>
        <begin position="1"/>
        <end position="24"/>
    </location>
</feature>
<dbReference type="Proteomes" id="UP000076925">
    <property type="component" value="Unassembled WGS sequence"/>
</dbReference>
<organism evidence="3 4">
    <name type="scientific">Scytonema hofmannii PCC 7110</name>
    <dbReference type="NCBI Taxonomy" id="128403"/>
    <lineage>
        <taxon>Bacteria</taxon>
        <taxon>Bacillati</taxon>
        <taxon>Cyanobacteriota</taxon>
        <taxon>Cyanophyceae</taxon>
        <taxon>Nostocales</taxon>
        <taxon>Scytonemataceae</taxon>
        <taxon>Scytonema</taxon>
    </lineage>
</organism>
<dbReference type="AlphaFoldDB" id="A0A139XFS8"/>
<dbReference type="OrthoDB" id="514943at2"/>
<feature type="region of interest" description="Disordered" evidence="1">
    <location>
        <begin position="99"/>
        <end position="123"/>
    </location>
</feature>
<feature type="chain" id="PRO_5007300679" evidence="2">
    <location>
        <begin position="25"/>
        <end position="123"/>
    </location>
</feature>
<dbReference type="STRING" id="128403.WA1_10745"/>
<evidence type="ECO:0000256" key="1">
    <source>
        <dbReference type="SAM" id="MobiDB-lite"/>
    </source>
</evidence>
<dbReference type="EMBL" id="ANNX02000013">
    <property type="protein sequence ID" value="KYC43531.1"/>
    <property type="molecule type" value="Genomic_DNA"/>
</dbReference>
<evidence type="ECO:0000313" key="4">
    <source>
        <dbReference type="Proteomes" id="UP000076925"/>
    </source>
</evidence>
<evidence type="ECO:0000256" key="2">
    <source>
        <dbReference type="SAM" id="SignalP"/>
    </source>
</evidence>
<reference evidence="3 4" key="1">
    <citation type="journal article" date="2013" name="Genome Biol. Evol.">
        <title>Genomes of Stigonematalean cyanobacteria (subsection V) and the evolution of oxygenic photosynthesis from prokaryotes to plastids.</title>
        <authorList>
            <person name="Dagan T."/>
            <person name="Roettger M."/>
            <person name="Stucken K."/>
            <person name="Landan G."/>
            <person name="Koch R."/>
            <person name="Major P."/>
            <person name="Gould S.B."/>
            <person name="Goremykin V.V."/>
            <person name="Rippka R."/>
            <person name="Tandeau de Marsac N."/>
            <person name="Gugger M."/>
            <person name="Lockhart P.J."/>
            <person name="Allen J.F."/>
            <person name="Brune I."/>
            <person name="Maus I."/>
            <person name="Puhler A."/>
            <person name="Martin W.F."/>
        </authorList>
    </citation>
    <scope>NUCLEOTIDE SEQUENCE [LARGE SCALE GENOMIC DNA]</scope>
    <source>
        <strain evidence="3 4">PCC 7110</strain>
    </source>
</reference>
<protein>
    <submittedName>
        <fullName evidence="3">Uncharacterized protein</fullName>
    </submittedName>
</protein>